<sequence>MAFPNIRDLLTAFSPYAEFFAISTGDGRIKIWDTLKGQLQTEFTSITSPDATASLQPRLGERGHLSLDYKCMQWVQLGNKKKKKKSGNFLLVLGTGGGDVLALDVSAGQLKWKVSDCHPGGVSSVSFSNNGSLYTGGVDGMVCQIDASSGNLLGKFRASTKAISSLSLSPDGRILATAASQLKIFTCSDNKKIQKFSGHPVGVRCMIFSEDGKYILTSGIGERFVAFWKIDGRKKQSTTCVLSMEHPAVFLGCKVIDVDSSEDAGFYVLAISEIGLCYFWYGKSIEELRNSKPTKISVSIEHSLSKKHNDLSSALYSAKFQGVATPASATVLFAYGSIVKPSFEKLSLQAGMDIRLNCPRDGILLPMGQSNSQKVQGVQTDATMLDRANAEDAIMPIPKLYISQNKKRKHIKSHAPEVLGPAMLELEADVQNEAIHEVYMEKAEEDDAGLCLEDRLKSAGILDDEDHISLGKPRILPKLALDTSVLKEPHTLVGMNLPAKKIKSTILCMAPGDALKFLEVLMLMWKKRSISERSILPWISGILVNHGRFIASHESSIHMLATLHKMTMFKSLAAQNLLQLSGRFQLFMAQASHSLNREPMADEVDESEIEDDDMDEVIYGEEEDASESGADSDEMDNQF</sequence>
<proteinExistence type="predicted"/>
<feature type="repeat" description="WD" evidence="1">
    <location>
        <begin position="12"/>
        <end position="42"/>
    </location>
</feature>
<dbReference type="InterPro" id="IPR018391">
    <property type="entry name" value="PQQ_b-propeller_rpt"/>
</dbReference>
<dbReference type="PANTHER" id="PTHR45290:SF1">
    <property type="entry name" value="OS03G0300300 PROTEIN"/>
    <property type="match status" value="1"/>
</dbReference>
<dbReference type="PROSITE" id="PS50082">
    <property type="entry name" value="WD_REPEATS_2"/>
    <property type="match status" value="1"/>
</dbReference>
<dbReference type="Gene3D" id="2.130.10.10">
    <property type="entry name" value="YVTN repeat-like/Quinoprotein amine dehydrogenase"/>
    <property type="match status" value="1"/>
</dbReference>
<dbReference type="EMBL" id="GDJX01027586">
    <property type="protein sequence ID" value="JAT40350.1"/>
    <property type="molecule type" value="Transcribed_RNA"/>
</dbReference>
<accession>A0A1D1YHV6</accession>
<dbReference type="EMBL" id="GDJX01013727">
    <property type="protein sequence ID" value="JAT54209.1"/>
    <property type="molecule type" value="Transcribed_RNA"/>
</dbReference>
<dbReference type="SMART" id="SM00320">
    <property type="entry name" value="WD40"/>
    <property type="match status" value="4"/>
</dbReference>
<dbReference type="PANTHER" id="PTHR45290">
    <property type="entry name" value="OS03G0300300 PROTEIN"/>
    <property type="match status" value="1"/>
</dbReference>
<feature type="region of interest" description="Disordered" evidence="2">
    <location>
        <begin position="597"/>
        <end position="639"/>
    </location>
</feature>
<organism evidence="4">
    <name type="scientific">Anthurium amnicola</name>
    <dbReference type="NCBI Taxonomy" id="1678845"/>
    <lineage>
        <taxon>Eukaryota</taxon>
        <taxon>Viridiplantae</taxon>
        <taxon>Streptophyta</taxon>
        <taxon>Embryophyta</taxon>
        <taxon>Tracheophyta</taxon>
        <taxon>Spermatophyta</taxon>
        <taxon>Magnoliopsida</taxon>
        <taxon>Liliopsida</taxon>
        <taxon>Araceae</taxon>
        <taxon>Pothoideae</taxon>
        <taxon>Potheae</taxon>
        <taxon>Anthurium</taxon>
    </lineage>
</organism>
<evidence type="ECO:0000256" key="1">
    <source>
        <dbReference type="PROSITE-ProRule" id="PRU00221"/>
    </source>
</evidence>
<name>A0A1D1YHV6_9ARAE</name>
<evidence type="ECO:0000313" key="3">
    <source>
        <dbReference type="EMBL" id="JAT40350.1"/>
    </source>
</evidence>
<dbReference type="Pfam" id="PF00400">
    <property type="entry name" value="WD40"/>
    <property type="match status" value="4"/>
</dbReference>
<gene>
    <name evidence="4" type="primary">WDR43_2</name>
    <name evidence="3" type="synonym">WDR43_1</name>
    <name evidence="3" type="ORF">g.112453</name>
    <name evidence="4" type="ORF">g.112455</name>
</gene>
<reference evidence="4" key="1">
    <citation type="submission" date="2015-07" db="EMBL/GenBank/DDBJ databases">
        <title>Transcriptome Assembly of Anthurium amnicola.</title>
        <authorList>
            <person name="Suzuki J."/>
        </authorList>
    </citation>
    <scope>NUCLEOTIDE SEQUENCE</scope>
</reference>
<dbReference type="InterPro" id="IPR036322">
    <property type="entry name" value="WD40_repeat_dom_sf"/>
</dbReference>
<dbReference type="AlphaFoldDB" id="A0A1D1YHV6"/>
<evidence type="ECO:0000313" key="4">
    <source>
        <dbReference type="EMBL" id="JAT54209.1"/>
    </source>
</evidence>
<keyword evidence="1" id="KW-0853">WD repeat</keyword>
<feature type="compositionally biased region" description="Acidic residues" evidence="2">
    <location>
        <begin position="601"/>
        <end position="639"/>
    </location>
</feature>
<dbReference type="InterPro" id="IPR001680">
    <property type="entry name" value="WD40_rpt"/>
</dbReference>
<dbReference type="InterPro" id="IPR015943">
    <property type="entry name" value="WD40/YVTN_repeat-like_dom_sf"/>
</dbReference>
<protein>
    <submittedName>
        <fullName evidence="4">WD repeat-containing protein 43</fullName>
    </submittedName>
</protein>
<evidence type="ECO:0000256" key="2">
    <source>
        <dbReference type="SAM" id="MobiDB-lite"/>
    </source>
</evidence>
<dbReference type="SUPFAM" id="SSF50978">
    <property type="entry name" value="WD40 repeat-like"/>
    <property type="match status" value="1"/>
</dbReference>
<dbReference type="SMART" id="SM00564">
    <property type="entry name" value="PQQ"/>
    <property type="match status" value="2"/>
</dbReference>